<evidence type="ECO:0000313" key="5">
    <source>
        <dbReference type="Proteomes" id="UP001597183"/>
    </source>
</evidence>
<evidence type="ECO:0000313" key="4">
    <source>
        <dbReference type="EMBL" id="MFD1372004.1"/>
    </source>
</evidence>
<dbReference type="EMBL" id="JBHTMK010000053">
    <property type="protein sequence ID" value="MFD1372004.1"/>
    <property type="molecule type" value="Genomic_DNA"/>
</dbReference>
<dbReference type="Gene3D" id="3.40.30.120">
    <property type="match status" value="1"/>
</dbReference>
<proteinExistence type="predicted"/>
<keyword evidence="4" id="KW-0503">Monooxygenase</keyword>
<dbReference type="RefSeq" id="WP_317787103.1">
    <property type="nucleotide sequence ID" value="NZ_AP028461.1"/>
</dbReference>
<dbReference type="PROSITE" id="PS51257">
    <property type="entry name" value="PROKAR_LIPOPROTEIN"/>
    <property type="match status" value="1"/>
</dbReference>
<evidence type="ECO:0000256" key="2">
    <source>
        <dbReference type="ARBA" id="ARBA00022827"/>
    </source>
</evidence>
<dbReference type="InterPro" id="IPR036188">
    <property type="entry name" value="FAD/NAD-bd_sf"/>
</dbReference>
<keyword evidence="2" id="KW-0274">FAD</keyword>
<dbReference type="PRINTS" id="PR00420">
    <property type="entry name" value="RNGMNOXGNASE"/>
</dbReference>
<reference evidence="5" key="1">
    <citation type="journal article" date="2019" name="Int. J. Syst. Evol. Microbiol.">
        <title>The Global Catalogue of Microorganisms (GCM) 10K type strain sequencing project: providing services to taxonomists for standard genome sequencing and annotation.</title>
        <authorList>
            <consortium name="The Broad Institute Genomics Platform"/>
            <consortium name="The Broad Institute Genome Sequencing Center for Infectious Disease"/>
            <person name="Wu L."/>
            <person name="Ma J."/>
        </authorList>
    </citation>
    <scope>NUCLEOTIDE SEQUENCE [LARGE SCALE GENOMIC DNA]</scope>
    <source>
        <strain evidence="5">CCM 7526</strain>
    </source>
</reference>
<gene>
    <name evidence="4" type="ORF">ACFQ5G_42340</name>
</gene>
<dbReference type="InterPro" id="IPR002938">
    <property type="entry name" value="FAD-bd"/>
</dbReference>
<keyword evidence="4" id="KW-0560">Oxidoreductase</keyword>
<evidence type="ECO:0000259" key="3">
    <source>
        <dbReference type="Pfam" id="PF01494"/>
    </source>
</evidence>
<dbReference type="Pfam" id="PF21274">
    <property type="entry name" value="Rng_hyd_C"/>
    <property type="match status" value="1"/>
</dbReference>
<feature type="domain" description="FAD-binding" evidence="3">
    <location>
        <begin position="6"/>
        <end position="350"/>
    </location>
</feature>
<dbReference type="Proteomes" id="UP001597183">
    <property type="component" value="Unassembled WGS sequence"/>
</dbReference>
<comment type="caution">
    <text evidence="4">The sequence shown here is derived from an EMBL/GenBank/DDBJ whole genome shotgun (WGS) entry which is preliminary data.</text>
</comment>
<sequence length="525" mass="56167">MPDPRIAVLVVGAGLTGCVLALELAHHGIPSMVVERAARIPRQPELNLVSGRSMELLRRLGLAERIREHGTDPDSRAAVVWSRSIDEPPVLVTETPSPGELRRRYADTADGSTPVEPYTLVTGTGLTTGLRGAVREHPLIDLREGWTFTDLRAGPDRTVATVLDGGSRSRHAIETGYLVGCDGAQSTVRRCLGVPLDTATAPAYHCTIHFRTGQLGDPFAGQSTVIASGVTLSRQSGSDVWIGQLPLDQGDSAVTDPAALLHRRLGVRLDAEQILGVTQWQETLGIVGTYRRDAVYLAGQSAHPFHPPGHTVDTCLGDAVDLGWKLAATIGGWAGPGLLGSYETERRQRAVLARESLSRSLSARQRFRRLAAAGASADHLAGVLRTEPPQMDPSGTLPGSGFRTSEVVWREAGDPLPGVRPGSRLPALRTNDGRQLYDLLGPRFTLLDLTDGQDGRELADIACARGVPTVHLAVRDASVRARAGCGLLLVRPDQHVAWRGTGRPSGWDDVLDVVTGRRAQDPAIT</sequence>
<dbReference type="PANTHER" id="PTHR43004:SF21">
    <property type="entry name" value="FAD-BINDING DOMAIN-CONTAINING PROTEIN-RELATED"/>
    <property type="match status" value="1"/>
</dbReference>
<accession>A0ABW4AMJ3</accession>
<dbReference type="Gene3D" id="3.30.9.10">
    <property type="entry name" value="D-Amino Acid Oxidase, subunit A, domain 2"/>
    <property type="match status" value="1"/>
</dbReference>
<dbReference type="InterPro" id="IPR050641">
    <property type="entry name" value="RIFMO-like"/>
</dbReference>
<evidence type="ECO:0000256" key="1">
    <source>
        <dbReference type="ARBA" id="ARBA00022630"/>
    </source>
</evidence>
<dbReference type="Gene3D" id="3.50.50.60">
    <property type="entry name" value="FAD/NAD(P)-binding domain"/>
    <property type="match status" value="1"/>
</dbReference>
<organism evidence="4 5">
    <name type="scientific">Actinoplanes sichuanensis</name>
    <dbReference type="NCBI Taxonomy" id="512349"/>
    <lineage>
        <taxon>Bacteria</taxon>
        <taxon>Bacillati</taxon>
        <taxon>Actinomycetota</taxon>
        <taxon>Actinomycetes</taxon>
        <taxon>Micromonosporales</taxon>
        <taxon>Micromonosporaceae</taxon>
        <taxon>Actinoplanes</taxon>
    </lineage>
</organism>
<name>A0ABW4AMJ3_9ACTN</name>
<keyword evidence="5" id="KW-1185">Reference proteome</keyword>
<dbReference type="SUPFAM" id="SSF51905">
    <property type="entry name" value="FAD/NAD(P)-binding domain"/>
    <property type="match status" value="1"/>
</dbReference>
<dbReference type="GO" id="GO:0004497">
    <property type="term" value="F:monooxygenase activity"/>
    <property type="evidence" value="ECO:0007669"/>
    <property type="project" value="UniProtKB-KW"/>
</dbReference>
<keyword evidence="1" id="KW-0285">Flavoprotein</keyword>
<dbReference type="Pfam" id="PF01494">
    <property type="entry name" value="FAD_binding_3"/>
    <property type="match status" value="1"/>
</dbReference>
<protein>
    <submittedName>
        <fullName evidence="4">FAD-dependent monooxygenase</fullName>
    </submittedName>
</protein>
<dbReference type="PANTHER" id="PTHR43004">
    <property type="entry name" value="TRK SYSTEM POTASSIUM UPTAKE PROTEIN"/>
    <property type="match status" value="1"/>
</dbReference>